<dbReference type="EMBL" id="BMAT01004561">
    <property type="protein sequence ID" value="GFR75841.1"/>
    <property type="molecule type" value="Genomic_DNA"/>
</dbReference>
<evidence type="ECO:0000313" key="2">
    <source>
        <dbReference type="Proteomes" id="UP000762676"/>
    </source>
</evidence>
<evidence type="ECO:0000313" key="1">
    <source>
        <dbReference type="EMBL" id="GFR75841.1"/>
    </source>
</evidence>
<protein>
    <submittedName>
        <fullName evidence="1">Uncharacterized protein</fullName>
    </submittedName>
</protein>
<gene>
    <name evidence="1" type="ORF">ElyMa_002197700</name>
</gene>
<sequence length="105" mass="11957">MAKFLQDGSIKCQMSISARESKSPKSCCSRCQLEDGVGRGGDYCARKKLLDHLITGDETWLRLSTPETKHVSMTRKHPSSPVTKSSKFSIRQHKWWPPCFETDVR</sequence>
<dbReference type="AlphaFoldDB" id="A0AAV4FS65"/>
<accession>A0AAV4FS65</accession>
<organism evidence="1 2">
    <name type="scientific">Elysia marginata</name>
    <dbReference type="NCBI Taxonomy" id="1093978"/>
    <lineage>
        <taxon>Eukaryota</taxon>
        <taxon>Metazoa</taxon>
        <taxon>Spiralia</taxon>
        <taxon>Lophotrochozoa</taxon>
        <taxon>Mollusca</taxon>
        <taxon>Gastropoda</taxon>
        <taxon>Heterobranchia</taxon>
        <taxon>Euthyneura</taxon>
        <taxon>Panpulmonata</taxon>
        <taxon>Sacoglossa</taxon>
        <taxon>Placobranchoidea</taxon>
        <taxon>Plakobranchidae</taxon>
        <taxon>Elysia</taxon>
    </lineage>
</organism>
<reference evidence="1 2" key="1">
    <citation type="journal article" date="2021" name="Elife">
        <title>Chloroplast acquisition without the gene transfer in kleptoplastic sea slugs, Plakobranchus ocellatus.</title>
        <authorList>
            <person name="Maeda T."/>
            <person name="Takahashi S."/>
            <person name="Yoshida T."/>
            <person name="Shimamura S."/>
            <person name="Takaki Y."/>
            <person name="Nagai Y."/>
            <person name="Toyoda A."/>
            <person name="Suzuki Y."/>
            <person name="Arimoto A."/>
            <person name="Ishii H."/>
            <person name="Satoh N."/>
            <person name="Nishiyama T."/>
            <person name="Hasebe M."/>
            <person name="Maruyama T."/>
            <person name="Minagawa J."/>
            <person name="Obokata J."/>
            <person name="Shigenobu S."/>
        </authorList>
    </citation>
    <scope>NUCLEOTIDE SEQUENCE [LARGE SCALE GENOMIC DNA]</scope>
</reference>
<keyword evidence="2" id="KW-1185">Reference proteome</keyword>
<name>A0AAV4FS65_9GAST</name>
<dbReference type="Proteomes" id="UP000762676">
    <property type="component" value="Unassembled WGS sequence"/>
</dbReference>
<comment type="caution">
    <text evidence="1">The sequence shown here is derived from an EMBL/GenBank/DDBJ whole genome shotgun (WGS) entry which is preliminary data.</text>
</comment>
<proteinExistence type="predicted"/>